<feature type="transmembrane region" description="Helical" evidence="17">
    <location>
        <begin position="178"/>
        <end position="196"/>
    </location>
</feature>
<keyword evidence="7 17" id="KW-0812">Transmembrane</keyword>
<dbReference type="PANTHER" id="PTHR46552:SF1">
    <property type="entry name" value="NADH-UBIQUINONE OXIDOREDUCTASE CHAIN 2"/>
    <property type="match status" value="1"/>
</dbReference>
<name>A0A343J8J6_9SAUR</name>
<evidence type="ECO:0000313" key="20">
    <source>
        <dbReference type="EMBL" id="ASW34656.1"/>
    </source>
</evidence>
<dbReference type="InterPro" id="IPR050175">
    <property type="entry name" value="Complex_I_Subunit_2"/>
</dbReference>
<geneLocation type="mitochondrion" evidence="20"/>
<evidence type="ECO:0000256" key="6">
    <source>
        <dbReference type="ARBA" id="ARBA00022660"/>
    </source>
</evidence>
<evidence type="ECO:0000256" key="15">
    <source>
        <dbReference type="ARBA" id="ARBA00023136"/>
    </source>
</evidence>
<keyword evidence="11 17" id="KW-1133">Transmembrane helix</keyword>
<dbReference type="InterPro" id="IPR010933">
    <property type="entry name" value="NADH_DH_su2_C"/>
</dbReference>
<keyword evidence="13 17" id="KW-0830">Ubiquinone</keyword>
<evidence type="ECO:0000256" key="2">
    <source>
        <dbReference type="ARBA" id="ARBA00007012"/>
    </source>
</evidence>
<feature type="transmembrane region" description="Helical" evidence="17">
    <location>
        <begin position="242"/>
        <end position="261"/>
    </location>
</feature>
<evidence type="ECO:0000256" key="4">
    <source>
        <dbReference type="ARBA" id="ARBA00021008"/>
    </source>
</evidence>
<dbReference type="EMBL" id="KY996813">
    <property type="protein sequence ID" value="ASW34656.1"/>
    <property type="molecule type" value="Genomic_DNA"/>
</dbReference>
<sequence length="345" mass="38037">MNPTTYPLLISTLSTSTIITMSSHHWLLAWLGLEINTLAMVPIIAKPHHPRATEAATKYFLVQATAAAMILFASITNTWQTGQWTIAQPTTDTTTVLLTLALTMKLGLAPMHFWYPEVIQGTTLNTALILSTWQKLAPFTLLYLTTNHLSPSTLLMISLLSTLVGGWMGLNQTQTRKMMAFSSIAHMGWLTAALALNQNLSLLTITVYITLTTTMFSMLALTTTKTLTDLNTMNSHTPVTTALMMLILMSLGGMPPLTGFMPKWLILKELNYHSLPLLATALALASLPSLFFYTRMAYLTTLTTPPTTTPTKHAWRFKTPPVPPLPTITMMTMLALPITSLMQHS</sequence>
<dbReference type="Pfam" id="PF00361">
    <property type="entry name" value="Proton_antipo_M"/>
    <property type="match status" value="1"/>
</dbReference>
<evidence type="ECO:0000256" key="3">
    <source>
        <dbReference type="ARBA" id="ARBA00012944"/>
    </source>
</evidence>
<keyword evidence="6 17" id="KW-0679">Respiratory chain</keyword>
<evidence type="ECO:0000256" key="16">
    <source>
        <dbReference type="ARBA" id="ARBA00049551"/>
    </source>
</evidence>
<dbReference type="GO" id="GO:0005743">
    <property type="term" value="C:mitochondrial inner membrane"/>
    <property type="evidence" value="ECO:0007669"/>
    <property type="project" value="UniProtKB-SubCell"/>
</dbReference>
<keyword evidence="12 17" id="KW-0520">NAD</keyword>
<evidence type="ECO:0000259" key="19">
    <source>
        <dbReference type="Pfam" id="PF06444"/>
    </source>
</evidence>
<evidence type="ECO:0000256" key="1">
    <source>
        <dbReference type="ARBA" id="ARBA00004448"/>
    </source>
</evidence>
<feature type="transmembrane region" description="Helical" evidence="17">
    <location>
        <begin position="57"/>
        <end position="75"/>
    </location>
</feature>
<accession>A0A343J8J6</accession>
<feature type="transmembrane region" description="Helical" evidence="17">
    <location>
        <begin position="26"/>
        <end position="45"/>
    </location>
</feature>
<feature type="domain" description="NADH:quinone oxidoreductase/Mrp antiporter transmembrane" evidence="18">
    <location>
        <begin position="23"/>
        <end position="282"/>
    </location>
</feature>
<dbReference type="PRINTS" id="PR01436">
    <property type="entry name" value="NADHDHGNASE2"/>
</dbReference>
<dbReference type="PANTHER" id="PTHR46552">
    <property type="entry name" value="NADH-UBIQUINONE OXIDOREDUCTASE CHAIN 2"/>
    <property type="match status" value="1"/>
</dbReference>
<gene>
    <name evidence="20" type="primary">ND2</name>
</gene>
<comment type="subcellular location">
    <subcellularLocation>
        <location evidence="1 17">Mitochondrion inner membrane</location>
        <topology evidence="1 17">Multi-pass membrane protein</topology>
    </subcellularLocation>
</comment>
<dbReference type="Pfam" id="PF06444">
    <property type="entry name" value="NADH_dehy_S2_C"/>
    <property type="match status" value="1"/>
</dbReference>
<evidence type="ECO:0000256" key="14">
    <source>
        <dbReference type="ARBA" id="ARBA00023128"/>
    </source>
</evidence>
<evidence type="ECO:0000256" key="11">
    <source>
        <dbReference type="ARBA" id="ARBA00022989"/>
    </source>
</evidence>
<evidence type="ECO:0000256" key="7">
    <source>
        <dbReference type="ARBA" id="ARBA00022692"/>
    </source>
</evidence>
<comment type="similarity">
    <text evidence="2 17">Belongs to the complex I subunit 2 family.</text>
</comment>
<evidence type="ECO:0000259" key="18">
    <source>
        <dbReference type="Pfam" id="PF00361"/>
    </source>
</evidence>
<evidence type="ECO:0000256" key="12">
    <source>
        <dbReference type="ARBA" id="ARBA00023027"/>
    </source>
</evidence>
<feature type="transmembrane region" description="Helical" evidence="17">
    <location>
        <begin position="202"/>
        <end position="221"/>
    </location>
</feature>
<keyword evidence="8 17" id="KW-0999">Mitochondrion inner membrane</keyword>
<proteinExistence type="inferred from homology"/>
<dbReference type="EC" id="7.1.1.2" evidence="3 17"/>
<keyword evidence="15 17" id="KW-0472">Membrane</keyword>
<feature type="domain" description="NADH dehydrogenase subunit 2 C-terminal" evidence="19">
    <location>
        <begin position="290"/>
        <end position="342"/>
    </location>
</feature>
<dbReference type="GO" id="GO:0008137">
    <property type="term" value="F:NADH dehydrogenase (ubiquinone) activity"/>
    <property type="evidence" value="ECO:0007669"/>
    <property type="project" value="UniProtKB-EC"/>
</dbReference>
<evidence type="ECO:0000256" key="9">
    <source>
        <dbReference type="ARBA" id="ARBA00022967"/>
    </source>
</evidence>
<comment type="catalytic activity">
    <reaction evidence="16 17">
        <text>a ubiquinone + NADH + 5 H(+)(in) = a ubiquinol + NAD(+) + 4 H(+)(out)</text>
        <dbReference type="Rhea" id="RHEA:29091"/>
        <dbReference type="Rhea" id="RHEA-COMP:9565"/>
        <dbReference type="Rhea" id="RHEA-COMP:9566"/>
        <dbReference type="ChEBI" id="CHEBI:15378"/>
        <dbReference type="ChEBI" id="CHEBI:16389"/>
        <dbReference type="ChEBI" id="CHEBI:17976"/>
        <dbReference type="ChEBI" id="CHEBI:57540"/>
        <dbReference type="ChEBI" id="CHEBI:57945"/>
        <dbReference type="EC" id="7.1.1.2"/>
    </reaction>
</comment>
<feature type="transmembrane region" description="Helical" evidence="17">
    <location>
        <begin position="273"/>
        <end position="293"/>
    </location>
</feature>
<feature type="transmembrane region" description="Helical" evidence="17">
    <location>
        <begin position="152"/>
        <end position="171"/>
    </location>
</feature>
<feature type="transmembrane region" description="Helical" evidence="17">
    <location>
        <begin position="95"/>
        <end position="115"/>
    </location>
</feature>
<evidence type="ECO:0000256" key="10">
    <source>
        <dbReference type="ARBA" id="ARBA00022982"/>
    </source>
</evidence>
<evidence type="ECO:0000256" key="5">
    <source>
        <dbReference type="ARBA" id="ARBA00022448"/>
    </source>
</evidence>
<protein>
    <recommendedName>
        <fullName evidence="4 17">NADH-ubiquinone oxidoreductase chain 2</fullName>
        <ecNumber evidence="3 17">7.1.1.2</ecNumber>
    </recommendedName>
</protein>
<reference evidence="20" key="1">
    <citation type="journal article" date="2017" name="Mitochondrial DNA Part B Resour">
        <title>The mitochondrial genomes of Atlas Geckos (Quedenfeldtia): mitogenome assembly from transcriptomes and anchored hybrid enrichment datasets.</title>
        <authorList>
            <person name="Lyra M.L."/>
            <person name="Joger U."/>
            <person name="Schulter U."/>
            <person name="Slimani T."/>
            <person name="El Mouden E.H."/>
            <person name="Bouazza A."/>
            <person name="Kunzel S."/>
            <person name="Lemmon A.R."/>
            <person name="Moriarty Lemmon E."/>
            <person name="Vences M."/>
        </authorList>
    </citation>
    <scope>NUCLEOTIDE SEQUENCE</scope>
</reference>
<organism evidence="20">
    <name type="scientific">Quedenfeldtia trachyblepharus</name>
    <name type="common">Atlas day gecko</name>
    <dbReference type="NCBI Taxonomy" id="460631"/>
    <lineage>
        <taxon>Eukaryota</taxon>
        <taxon>Metazoa</taxon>
        <taxon>Chordata</taxon>
        <taxon>Craniata</taxon>
        <taxon>Vertebrata</taxon>
        <taxon>Euteleostomi</taxon>
        <taxon>Lepidosauria</taxon>
        <taxon>Squamata</taxon>
        <taxon>Bifurcata</taxon>
        <taxon>Gekkota</taxon>
        <taxon>Sphaerodactylidae</taxon>
        <taxon>Quedenfeldtia</taxon>
    </lineage>
</organism>
<keyword evidence="10 17" id="KW-0249">Electron transport</keyword>
<evidence type="ECO:0000256" key="13">
    <source>
        <dbReference type="ARBA" id="ARBA00023075"/>
    </source>
</evidence>
<comment type="function">
    <text evidence="17">Core subunit of the mitochondrial membrane respiratory chain NADH dehydrogenase (Complex I) which catalyzes electron transfer from NADH through the respiratory chain, using ubiquinone as an electron acceptor. Essential for the catalytic activity and assembly of complex I.</text>
</comment>
<dbReference type="GO" id="GO:0006120">
    <property type="term" value="P:mitochondrial electron transport, NADH to ubiquinone"/>
    <property type="evidence" value="ECO:0007669"/>
    <property type="project" value="InterPro"/>
</dbReference>
<dbReference type="AlphaFoldDB" id="A0A343J8J6"/>
<keyword evidence="9 17" id="KW-1278">Translocase</keyword>
<evidence type="ECO:0000256" key="17">
    <source>
        <dbReference type="RuleBase" id="RU003403"/>
    </source>
</evidence>
<keyword evidence="14 17" id="KW-0496">Mitochondrion</keyword>
<dbReference type="InterPro" id="IPR003917">
    <property type="entry name" value="NADH_UbQ_OxRdtase_chain2"/>
</dbReference>
<dbReference type="InterPro" id="IPR001750">
    <property type="entry name" value="ND/Mrp_TM"/>
</dbReference>
<evidence type="ECO:0000256" key="8">
    <source>
        <dbReference type="ARBA" id="ARBA00022792"/>
    </source>
</evidence>
<keyword evidence="5" id="KW-0813">Transport</keyword>